<feature type="transmembrane region" description="Helical" evidence="2">
    <location>
        <begin position="78"/>
        <end position="98"/>
    </location>
</feature>
<dbReference type="InterPro" id="IPR006160">
    <property type="entry name" value="SCFA_transpt_AtoE"/>
</dbReference>
<organism evidence="3 4">
    <name type="scientific">Pseudoglutamicibacter cumminsii</name>
    <dbReference type="NCBI Taxonomy" id="156979"/>
    <lineage>
        <taxon>Bacteria</taxon>
        <taxon>Bacillati</taxon>
        <taxon>Actinomycetota</taxon>
        <taxon>Actinomycetes</taxon>
        <taxon>Micrococcales</taxon>
        <taxon>Micrococcaceae</taxon>
        <taxon>Pseudoglutamicibacter</taxon>
    </lineage>
</organism>
<dbReference type="PANTHER" id="PTHR41983:SF2">
    <property type="entry name" value="SHORT-CHAIN FATTY ACID TRANSPORTER-RELATED"/>
    <property type="match status" value="1"/>
</dbReference>
<protein>
    <submittedName>
        <fullName evidence="3">Short-chain fatty acid transporter</fullName>
    </submittedName>
</protein>
<keyword evidence="2" id="KW-0812">Transmembrane</keyword>
<keyword evidence="2" id="KW-0472">Membrane</keyword>
<evidence type="ECO:0000313" key="4">
    <source>
        <dbReference type="Proteomes" id="UP000245514"/>
    </source>
</evidence>
<feature type="transmembrane region" description="Helical" evidence="2">
    <location>
        <begin position="302"/>
        <end position="320"/>
    </location>
</feature>
<dbReference type="Proteomes" id="UP000245514">
    <property type="component" value="Unassembled WGS sequence"/>
</dbReference>
<feature type="transmembrane region" description="Helical" evidence="2">
    <location>
        <begin position="332"/>
        <end position="352"/>
    </location>
</feature>
<feature type="transmembrane region" description="Helical" evidence="2">
    <location>
        <begin position="239"/>
        <end position="262"/>
    </location>
</feature>
<keyword evidence="2" id="KW-1133">Transmembrane helix</keyword>
<evidence type="ECO:0000256" key="2">
    <source>
        <dbReference type="SAM" id="Phobius"/>
    </source>
</evidence>
<dbReference type="PANTHER" id="PTHR41983">
    <property type="entry name" value="SHORT-CHAIN FATTY ACID TRANSPORTER-RELATED"/>
    <property type="match status" value="1"/>
</dbReference>
<accession>A0ABX5L6F1</accession>
<feature type="transmembrane region" description="Helical" evidence="2">
    <location>
        <begin position="193"/>
        <end position="219"/>
    </location>
</feature>
<name>A0ABX5L6F1_9MICC</name>
<comment type="caution">
    <text evidence="3">The sequence shown here is derived from an EMBL/GenBank/DDBJ whole genome shotgun (WGS) entry which is preliminary data.</text>
</comment>
<feature type="transmembrane region" description="Helical" evidence="2">
    <location>
        <begin position="364"/>
        <end position="386"/>
    </location>
</feature>
<reference evidence="3 4" key="1">
    <citation type="submission" date="2018-05" db="EMBL/GenBank/DDBJ databases">
        <title>Draft Genome Sequence of Arthrobacter cumminsii IME1328, Isolated from a Patient Who Suffered from Foot Ulcers in China.</title>
        <authorList>
            <person name="Li M."/>
            <person name="Jiang Z."/>
            <person name="Sun Q."/>
            <person name="Tong Y."/>
        </authorList>
    </citation>
    <scope>NUCLEOTIDE SEQUENCE [LARGE SCALE GENOMIC DNA]</scope>
    <source>
        <strain evidence="3 4">IME1328</strain>
    </source>
</reference>
<evidence type="ECO:0000256" key="1">
    <source>
        <dbReference type="SAM" id="MobiDB-lite"/>
    </source>
</evidence>
<feature type="compositionally biased region" description="Low complexity" evidence="1">
    <location>
        <begin position="23"/>
        <end position="51"/>
    </location>
</feature>
<feature type="transmembrane region" description="Helical" evidence="2">
    <location>
        <begin position="398"/>
        <end position="417"/>
    </location>
</feature>
<dbReference type="Pfam" id="PF02667">
    <property type="entry name" value="SCFA_trans"/>
    <property type="match status" value="1"/>
</dbReference>
<evidence type="ECO:0000313" key="3">
    <source>
        <dbReference type="EMBL" id="PWI27686.1"/>
    </source>
</evidence>
<gene>
    <name evidence="3" type="ORF">CAY35_05600</name>
</gene>
<proteinExistence type="predicted"/>
<feature type="transmembrane region" description="Helical" evidence="2">
    <location>
        <begin position="110"/>
        <end position="132"/>
    </location>
</feature>
<dbReference type="EMBL" id="QFWG01000006">
    <property type="protein sequence ID" value="PWI27686.1"/>
    <property type="molecule type" value="Genomic_DNA"/>
</dbReference>
<feature type="transmembrane region" description="Helical" evidence="2">
    <location>
        <begin position="152"/>
        <end position="181"/>
    </location>
</feature>
<sequence length="501" mass="53778">MKNGVLTLKRKRQKQAEPDEDSLQTTQTQSAQTETQTQTQSTQLKTSQLQTGKKKRGPLEAAVQFFSNLMDRYLPDPFVIAIFLTVTTMALAVIVRGTNPLKVVDYWGAGLWDLLAFSMQMTLVLLSGYVLAKTPPVDRFLDSLASKIYSPRVAIATATVVAGVGSWLNWGFGLVMGGIVAQKLAMNVKGLHYPLAIAAGYSGFAVFGFGISAPVPLLLATPGSFMEKQVGVIPLPETIFTPQLLLTTLATLVILPLFNMLLHPTDPAKVREINRAAFGTVSTKRTQVQSPTIASRLNDSRVIGIGFGLIAMVYVARYFLSGGDLNLDMVNILLLFLAILLFARPSAFLNAVNDGIKIISGLVIQYPFYAGIMAILSASGLAVAVADAFGAFATAKSLPFWSFISAGFLNLFMPSGGGQFAIQGPVMAEAATALGADQAATAMAVQIGDQWTNMIQPFWILPALAISGLKLRDVMGYLVLILVVLGIIYTISVLVWGFLLT</sequence>
<feature type="region of interest" description="Disordered" evidence="1">
    <location>
        <begin position="1"/>
        <end position="53"/>
    </location>
</feature>
<keyword evidence="4" id="KW-1185">Reference proteome</keyword>
<feature type="transmembrane region" description="Helical" evidence="2">
    <location>
        <begin position="477"/>
        <end position="499"/>
    </location>
</feature>